<protein>
    <recommendedName>
        <fullName evidence="5">Lipoprotein</fullName>
    </recommendedName>
</protein>
<dbReference type="PROSITE" id="PS51257">
    <property type="entry name" value="PROKAR_LIPOPROTEIN"/>
    <property type="match status" value="1"/>
</dbReference>
<organism evidence="3 4">
    <name type="scientific">Gordonia rubripertincta</name>
    <name type="common">Rhodococcus corallinus</name>
    <dbReference type="NCBI Taxonomy" id="36822"/>
    <lineage>
        <taxon>Bacteria</taxon>
        <taxon>Bacillati</taxon>
        <taxon>Actinomycetota</taxon>
        <taxon>Actinomycetes</taxon>
        <taxon>Mycobacteriales</taxon>
        <taxon>Gordoniaceae</taxon>
        <taxon>Gordonia</taxon>
    </lineage>
</organism>
<name>A0ABT4N2J0_GORRU</name>
<keyword evidence="4" id="KW-1185">Reference proteome</keyword>
<feature type="chain" id="PRO_5045292519" description="Lipoprotein" evidence="2">
    <location>
        <begin position="33"/>
        <end position="260"/>
    </location>
</feature>
<feature type="signal peptide" evidence="2">
    <location>
        <begin position="1"/>
        <end position="32"/>
    </location>
</feature>
<dbReference type="RefSeq" id="WP_301574122.1">
    <property type="nucleotide sequence ID" value="NZ_JAPWIE010000009.1"/>
</dbReference>
<evidence type="ECO:0000256" key="1">
    <source>
        <dbReference type="SAM" id="MobiDB-lite"/>
    </source>
</evidence>
<evidence type="ECO:0000256" key="2">
    <source>
        <dbReference type="SAM" id="SignalP"/>
    </source>
</evidence>
<proteinExistence type="predicted"/>
<comment type="caution">
    <text evidence="3">The sequence shown here is derived from an EMBL/GenBank/DDBJ whole genome shotgun (WGS) entry which is preliminary data.</text>
</comment>
<evidence type="ECO:0000313" key="4">
    <source>
        <dbReference type="Proteomes" id="UP001067235"/>
    </source>
</evidence>
<feature type="compositionally biased region" description="Basic and acidic residues" evidence="1">
    <location>
        <begin position="224"/>
        <end position="234"/>
    </location>
</feature>
<reference evidence="3" key="1">
    <citation type="submission" date="2022-12" db="EMBL/GenBank/DDBJ databases">
        <authorList>
            <person name="Krivoruchko A.V."/>
            <person name="Elkin A."/>
        </authorList>
    </citation>
    <scope>NUCLEOTIDE SEQUENCE</scope>
    <source>
        <strain evidence="3">IEGM 1388</strain>
    </source>
</reference>
<dbReference type="Proteomes" id="UP001067235">
    <property type="component" value="Unassembled WGS sequence"/>
</dbReference>
<accession>A0ABT4N2J0</accession>
<keyword evidence="2" id="KW-0732">Signal</keyword>
<evidence type="ECO:0000313" key="3">
    <source>
        <dbReference type="EMBL" id="MCZ4553478.1"/>
    </source>
</evidence>
<dbReference type="EMBL" id="JAPWIE010000009">
    <property type="protein sequence ID" value="MCZ4553478.1"/>
    <property type="molecule type" value="Genomic_DNA"/>
</dbReference>
<gene>
    <name evidence="3" type="ORF">O4213_26065</name>
</gene>
<feature type="region of interest" description="Disordered" evidence="1">
    <location>
        <begin position="216"/>
        <end position="260"/>
    </location>
</feature>
<sequence length="260" mass="28698">MGVSTSRLRRLAVPACAVAVVLSGITACGDQAKVPDAYAPPDHMKNTFRWSVSTPEIDLTSPAAVVTRAFMESFWITMLSKMEGGYPGYSRVIGHLPKYDFRWTNAENQQEDGTVYYRFLRLAQTPEGRWEAVVCMHLDAATTYQNGEKYVSQSASQETIDATTIVWRPPTPPEPQRTSAGYGRASYPVNDVFKGWSVEESLPFTSSDADLLACMDSANNPVPPEDRHDEELTLDRPLPALPPVPGWPENEETVVAPTDA</sequence>
<evidence type="ECO:0008006" key="5">
    <source>
        <dbReference type="Google" id="ProtNLM"/>
    </source>
</evidence>